<reference evidence="1 2" key="1">
    <citation type="submission" date="2021-06" db="EMBL/GenBank/DDBJ databases">
        <authorList>
            <person name="Kallberg Y."/>
            <person name="Tangrot J."/>
            <person name="Rosling A."/>
        </authorList>
    </citation>
    <scope>NUCLEOTIDE SEQUENCE [LARGE SCALE GENOMIC DNA]</scope>
    <source>
        <strain evidence="1 2">120-4 pot B 10/14</strain>
    </source>
</reference>
<gene>
    <name evidence="1" type="ORF">GMARGA_LOCUS35232</name>
</gene>
<name>A0ABN7WUV3_GIGMA</name>
<evidence type="ECO:0000313" key="2">
    <source>
        <dbReference type="Proteomes" id="UP000789901"/>
    </source>
</evidence>
<accession>A0ABN7WUV3</accession>
<organism evidence="1 2">
    <name type="scientific">Gigaspora margarita</name>
    <dbReference type="NCBI Taxonomy" id="4874"/>
    <lineage>
        <taxon>Eukaryota</taxon>
        <taxon>Fungi</taxon>
        <taxon>Fungi incertae sedis</taxon>
        <taxon>Mucoromycota</taxon>
        <taxon>Glomeromycotina</taxon>
        <taxon>Glomeromycetes</taxon>
        <taxon>Diversisporales</taxon>
        <taxon>Gigasporaceae</taxon>
        <taxon>Gigaspora</taxon>
    </lineage>
</organism>
<sequence>MQKMIESKNSNELRNSNESYTSKLIKTLEITEGLSKLILSD</sequence>
<evidence type="ECO:0000313" key="1">
    <source>
        <dbReference type="EMBL" id="CAG8841074.1"/>
    </source>
</evidence>
<comment type="caution">
    <text evidence="1">The sequence shown here is derived from an EMBL/GenBank/DDBJ whole genome shotgun (WGS) entry which is preliminary data.</text>
</comment>
<feature type="non-terminal residue" evidence="1">
    <location>
        <position position="41"/>
    </location>
</feature>
<dbReference type="Proteomes" id="UP000789901">
    <property type="component" value="Unassembled WGS sequence"/>
</dbReference>
<keyword evidence="2" id="KW-1185">Reference proteome</keyword>
<protein>
    <submittedName>
        <fullName evidence="1">43598_t:CDS:1</fullName>
    </submittedName>
</protein>
<proteinExistence type="predicted"/>
<dbReference type="EMBL" id="CAJVQB010064631">
    <property type="protein sequence ID" value="CAG8841074.1"/>
    <property type="molecule type" value="Genomic_DNA"/>
</dbReference>